<gene>
    <name evidence="2" type="ORF">P879_11183</name>
</gene>
<keyword evidence="3" id="KW-1185">Reference proteome</keyword>
<evidence type="ECO:0000256" key="1">
    <source>
        <dbReference type="SAM" id="MobiDB-lite"/>
    </source>
</evidence>
<feature type="region of interest" description="Disordered" evidence="1">
    <location>
        <begin position="123"/>
        <end position="151"/>
    </location>
</feature>
<protein>
    <submittedName>
        <fullName evidence="2">Uncharacterized protein</fullName>
    </submittedName>
</protein>
<sequence>MLLEFLHCPSRTVGYTALRAYPTMAPEPTRFIPILDGIDTGSYYGVGKQSQPLNLVAHHKPSEDNRSIPVCRPISTARPEPVRLNSSAFYNPFNVVAITTAMTYPTLTYDPESDLEPYEQYELEADTGDPDDTKPRAHAGGSGRGWKPKLADAYAENTFV</sequence>
<comment type="caution">
    <text evidence="2">The sequence shown here is derived from an EMBL/GenBank/DDBJ whole genome shotgun (WGS) entry which is preliminary data.</text>
</comment>
<dbReference type="Proteomes" id="UP000699462">
    <property type="component" value="Unassembled WGS sequence"/>
</dbReference>
<accession>A0A8T0D7T6</accession>
<evidence type="ECO:0000313" key="3">
    <source>
        <dbReference type="Proteomes" id="UP000699462"/>
    </source>
</evidence>
<dbReference type="OrthoDB" id="6279619at2759"/>
<organism evidence="2 3">
    <name type="scientific">Paragonimus westermani</name>
    <dbReference type="NCBI Taxonomy" id="34504"/>
    <lineage>
        <taxon>Eukaryota</taxon>
        <taxon>Metazoa</taxon>
        <taxon>Spiralia</taxon>
        <taxon>Lophotrochozoa</taxon>
        <taxon>Platyhelminthes</taxon>
        <taxon>Trematoda</taxon>
        <taxon>Digenea</taxon>
        <taxon>Plagiorchiida</taxon>
        <taxon>Troglotremata</taxon>
        <taxon>Troglotrematidae</taxon>
        <taxon>Paragonimus</taxon>
    </lineage>
</organism>
<dbReference type="AlphaFoldDB" id="A0A8T0D7T6"/>
<name>A0A8T0D7T6_9TREM</name>
<proteinExistence type="predicted"/>
<dbReference type="EMBL" id="JTDF01010390">
    <property type="protein sequence ID" value="KAF8563890.1"/>
    <property type="molecule type" value="Genomic_DNA"/>
</dbReference>
<reference evidence="2 3" key="1">
    <citation type="submission" date="2019-07" db="EMBL/GenBank/DDBJ databases">
        <title>Annotation for the trematode Paragonimus westermani.</title>
        <authorList>
            <person name="Choi Y.-J."/>
        </authorList>
    </citation>
    <scope>NUCLEOTIDE SEQUENCE [LARGE SCALE GENOMIC DNA]</scope>
    <source>
        <strain evidence="2">180907_Pwestermani</strain>
    </source>
</reference>
<evidence type="ECO:0000313" key="2">
    <source>
        <dbReference type="EMBL" id="KAF8563890.1"/>
    </source>
</evidence>